<proteinExistence type="inferred from homology"/>
<comment type="similarity">
    <text evidence="1">Belongs to the RecO family.</text>
</comment>
<dbReference type="InterPro" id="IPR003717">
    <property type="entry name" value="RecO"/>
</dbReference>
<protein>
    <recommendedName>
        <fullName evidence="2">DNA repair protein RecO</fullName>
    </recommendedName>
    <alternativeName>
        <fullName evidence="6">Recombination protein O</fullName>
    </alternativeName>
</protein>
<dbReference type="Pfam" id="PF02565">
    <property type="entry name" value="RecO_C"/>
    <property type="match status" value="1"/>
</dbReference>
<keyword evidence="5" id="KW-0234">DNA repair</keyword>
<dbReference type="EMBL" id="CAFBOS010000056">
    <property type="protein sequence ID" value="CAB4992937.1"/>
    <property type="molecule type" value="Genomic_DNA"/>
</dbReference>
<keyword evidence="3" id="KW-0227">DNA damage</keyword>
<accession>A0A6J6SRZ8</accession>
<dbReference type="SUPFAM" id="SSF50249">
    <property type="entry name" value="Nucleic acid-binding proteins"/>
    <property type="match status" value="1"/>
</dbReference>
<dbReference type="GO" id="GO:0006302">
    <property type="term" value="P:double-strand break repair"/>
    <property type="evidence" value="ECO:0007669"/>
    <property type="project" value="TreeGrafter"/>
</dbReference>
<name>A0A6J6SRZ8_9ZZZZ</name>
<evidence type="ECO:0000256" key="6">
    <source>
        <dbReference type="ARBA" id="ARBA00033409"/>
    </source>
</evidence>
<dbReference type="EMBL" id="CAFABA010000014">
    <property type="protein sequence ID" value="CAB4818396.1"/>
    <property type="molecule type" value="Genomic_DNA"/>
</dbReference>
<dbReference type="GO" id="GO:0043590">
    <property type="term" value="C:bacterial nucleoid"/>
    <property type="evidence" value="ECO:0007669"/>
    <property type="project" value="TreeGrafter"/>
</dbReference>
<reference evidence="8" key="1">
    <citation type="submission" date="2020-05" db="EMBL/GenBank/DDBJ databases">
        <authorList>
            <person name="Chiriac C."/>
            <person name="Salcher M."/>
            <person name="Ghai R."/>
            <person name="Kavagutti S V."/>
        </authorList>
    </citation>
    <scope>NUCLEOTIDE SEQUENCE</scope>
</reference>
<evidence type="ECO:0000313" key="9">
    <source>
        <dbReference type="EMBL" id="CAB4818396.1"/>
    </source>
</evidence>
<evidence type="ECO:0000259" key="7">
    <source>
        <dbReference type="Pfam" id="PF11967"/>
    </source>
</evidence>
<dbReference type="InterPro" id="IPR012340">
    <property type="entry name" value="NA-bd_OB-fold"/>
</dbReference>
<evidence type="ECO:0000313" key="10">
    <source>
        <dbReference type="EMBL" id="CAB4917039.1"/>
    </source>
</evidence>
<dbReference type="GO" id="GO:0006310">
    <property type="term" value="P:DNA recombination"/>
    <property type="evidence" value="ECO:0007669"/>
    <property type="project" value="UniProtKB-KW"/>
</dbReference>
<keyword evidence="4" id="KW-0233">DNA recombination</keyword>
<dbReference type="InterPro" id="IPR042242">
    <property type="entry name" value="RecO_C"/>
</dbReference>
<dbReference type="InterPro" id="IPR022572">
    <property type="entry name" value="DNA_rep/recomb_RecO_N"/>
</dbReference>
<dbReference type="SUPFAM" id="SSF57863">
    <property type="entry name" value="ArfGap/RecO-like zinc finger"/>
    <property type="match status" value="1"/>
</dbReference>
<sequence length="239" mass="26056">MTLYRDHGVVIRTWKLGEADRIVSIFTREHGKVRAVAKGVRKSSSRFGSRLEPTAHLSLQLYSGRGDLDTVTQVETIDRFATLRNDLDQWTRACALLEAVDQSSPDREPNEALFEMLVRALGTLEQRPGPLVVGAFFLKLLALEGFEPVTDMCVICGADDDLTGFSMTDGGVTCEACRKGPVLSGDAHTVLRLILGGRVGAALTVPASTVTAEVDLLATKLLEHHIDRRLRSLGVLGHH</sequence>
<dbReference type="Pfam" id="PF11967">
    <property type="entry name" value="RecO_N"/>
    <property type="match status" value="1"/>
</dbReference>
<gene>
    <name evidence="8" type="ORF">UFOPK2754_00939</name>
    <name evidence="9" type="ORF">UFOPK3139_00541</name>
    <name evidence="10" type="ORF">UFOPK3543_01872</name>
    <name evidence="11" type="ORF">UFOPK3967_01128</name>
</gene>
<feature type="domain" description="DNA replication/recombination mediator RecO N-terminal" evidence="7">
    <location>
        <begin position="1"/>
        <end position="80"/>
    </location>
</feature>
<dbReference type="EMBL" id="CAFBMH010000074">
    <property type="protein sequence ID" value="CAB4917039.1"/>
    <property type="molecule type" value="Genomic_DNA"/>
</dbReference>
<dbReference type="Gene3D" id="2.40.50.140">
    <property type="entry name" value="Nucleic acid-binding proteins"/>
    <property type="match status" value="1"/>
</dbReference>
<dbReference type="Gene3D" id="6.20.220.20">
    <property type="entry name" value="Recombination protein O, zinc-binding domain"/>
    <property type="match status" value="1"/>
</dbReference>
<evidence type="ECO:0000256" key="1">
    <source>
        <dbReference type="ARBA" id="ARBA00007452"/>
    </source>
</evidence>
<dbReference type="PANTHER" id="PTHR33991:SF1">
    <property type="entry name" value="DNA REPAIR PROTEIN RECO"/>
    <property type="match status" value="1"/>
</dbReference>
<evidence type="ECO:0000256" key="2">
    <source>
        <dbReference type="ARBA" id="ARBA00021310"/>
    </source>
</evidence>
<dbReference type="PANTHER" id="PTHR33991">
    <property type="entry name" value="DNA REPAIR PROTEIN RECO"/>
    <property type="match status" value="1"/>
</dbReference>
<organism evidence="8">
    <name type="scientific">freshwater metagenome</name>
    <dbReference type="NCBI Taxonomy" id="449393"/>
    <lineage>
        <taxon>unclassified sequences</taxon>
        <taxon>metagenomes</taxon>
        <taxon>ecological metagenomes</taxon>
    </lineage>
</organism>
<evidence type="ECO:0000313" key="8">
    <source>
        <dbReference type="EMBL" id="CAB4737681.1"/>
    </source>
</evidence>
<dbReference type="HAMAP" id="MF_00201">
    <property type="entry name" value="RecO"/>
    <property type="match status" value="1"/>
</dbReference>
<dbReference type="NCBIfam" id="TIGR00613">
    <property type="entry name" value="reco"/>
    <property type="match status" value="1"/>
</dbReference>
<evidence type="ECO:0000256" key="3">
    <source>
        <dbReference type="ARBA" id="ARBA00022763"/>
    </source>
</evidence>
<evidence type="ECO:0000256" key="5">
    <source>
        <dbReference type="ARBA" id="ARBA00023204"/>
    </source>
</evidence>
<evidence type="ECO:0000313" key="11">
    <source>
        <dbReference type="EMBL" id="CAB4992937.1"/>
    </source>
</evidence>
<dbReference type="Gene3D" id="1.20.1440.120">
    <property type="entry name" value="Recombination protein O, C-terminal domain"/>
    <property type="match status" value="1"/>
</dbReference>
<evidence type="ECO:0000256" key="4">
    <source>
        <dbReference type="ARBA" id="ARBA00023172"/>
    </source>
</evidence>
<dbReference type="AlphaFoldDB" id="A0A6J6SRZ8"/>
<dbReference type="EMBL" id="CAEZYR010000025">
    <property type="protein sequence ID" value="CAB4737681.1"/>
    <property type="molecule type" value="Genomic_DNA"/>
</dbReference>
<dbReference type="InterPro" id="IPR037278">
    <property type="entry name" value="ARFGAP/RecO"/>
</dbReference>